<dbReference type="OMA" id="KQMPPRI"/>
<evidence type="ECO:0000256" key="2">
    <source>
        <dbReference type="ARBA" id="ARBA00022737"/>
    </source>
</evidence>
<feature type="repeat" description="WD" evidence="3">
    <location>
        <begin position="16"/>
        <end position="57"/>
    </location>
</feature>
<dbReference type="InterPro" id="IPR015943">
    <property type="entry name" value="WD40/YVTN_repeat-like_dom_sf"/>
</dbReference>
<evidence type="ECO:0000313" key="6">
    <source>
        <dbReference type="Proteomes" id="UP000094527"/>
    </source>
</evidence>
<name>A0A1D2N091_ORCCI</name>
<organism evidence="5 6">
    <name type="scientific">Orchesella cincta</name>
    <name type="common">Springtail</name>
    <name type="synonym">Podura cincta</name>
    <dbReference type="NCBI Taxonomy" id="48709"/>
    <lineage>
        <taxon>Eukaryota</taxon>
        <taxon>Metazoa</taxon>
        <taxon>Ecdysozoa</taxon>
        <taxon>Arthropoda</taxon>
        <taxon>Hexapoda</taxon>
        <taxon>Collembola</taxon>
        <taxon>Entomobryomorpha</taxon>
        <taxon>Entomobryoidea</taxon>
        <taxon>Orchesellidae</taxon>
        <taxon>Orchesellinae</taxon>
        <taxon>Orchesella</taxon>
    </lineage>
</organism>
<dbReference type="InterPro" id="IPR001680">
    <property type="entry name" value="WD40_rpt"/>
</dbReference>
<evidence type="ECO:0000313" key="5">
    <source>
        <dbReference type="EMBL" id="ODM98689.1"/>
    </source>
</evidence>
<comment type="caution">
    <text evidence="5">The sequence shown here is derived from an EMBL/GenBank/DDBJ whole genome shotgun (WGS) entry which is preliminary data.</text>
</comment>
<sequence length="1581" mass="174287">MSQTSSLVIPIVLWGKDAPSHPISSLAISPDLQSIVTGCNDGQIIIWDIQHQESKLPAGGGDLGDSGEVSPQVLLETSPWEMTPRCFLIGHSGPILSLAFVHLTTDNFDLIISSSDNGELCNWDAIDGRCLESSKCLNPHTKMQPYTLAFNPLEPKLFCTGYYPDIHIIDPVTLETLICLSSHVNPDWVSALHVLRPNKKLDDVILATTISGTVKVWTVNEQEFREKTPLYENESKTIRTKNVSTLVCCLFNNRTVLIVADKVWQIYDAGDFSVLTQCTPKNKSETWIGGDFIAPEKVVIFGSSGKAYLFKLPNNCIVDHKDFHRIGFKDEPFNYCVFNVPNSKNLVAPPCFNVLSLGMEPPSTRKPSKFILIRGDHESKVVVWSIPDVTNSQISQLKQMAFGEHSAESEDTKKTLNPNFTPPEVPPKSISSLQQAWDNLKPSPPGILDQFVSTIDDKIIIESFFNLKDAINADTDECHGPLLTCSIFIPQQSRLVCGREDGSIVVVPATHAIMLHLLHGRHQQYEEWPLHQILLGHKGKVNCLVYPHGVHPRYDPAYLVSGGRDFSVILWDIVKCDLLYRFCCHAGEITQILVPPNDCSFNLIHYMRYPQARVLQTVCSISTDHSAALLSLREKKCVLLASRHLFPITSIKWRPLDDFLIIGCADGTVHVWQMETGHLDRVLYGMAAEDVLLACDENGNLTAMQETGLANPAVHFFRGLKSRNLAAIRHAAQRGLNQLHQPGQHGPANDPLDHSRTRLPPLVVQGLRTNDTDPEAHVLFFDVEALIVQLLSDEYGALSPCTLEAQGLIGQTEYCKIVTLTHSSSPDAQKKIADFFGKVKDRAGDMEKILKDKDKHGLFAKVKEGAEKIQAKAESALLIKQEKESASHSTASLAGLGSEGSGSGSRRNRNLLFESSIPMEIAQLLISLLLGWGLDQELDSICEARLGLLKPLVPICFGQISRGGYMSLMSPTWKPSTRSKLEEALKFQSSLSQRVKWFTSRTHWEVSCSLTTNHLLAIVALANTLMSMQNATFVAEQERIRKANRPSTKGTGNLLPQSDDGYITQQAASKHGWSLVATLHCVMLHEKLKHSICYKEPLVETLALRWQDRCVEVRDAAQALLLAELSRIGVEGRKRLVDLWGPYLPNLNVDPFSTNVNVTPVGQQVTPVTTPSSQGELVADDQASVVGGTTANSEQDFDEDVDEPSLKPSPSEHKRKQTTAIILLGVLGAEFGQEITARSMDSGRNKGVEGFGVGNSNLARLTSKALSHLLLNPQQNQALGGKVMVAPTGPFSPLRRAAIDLIGRGFTVWEPFLDVSKVLLALLELCCEADNLVPSMSFGLPLTPQADACRTARHALTLIATARPAAFITTMAKEVARYNTLQQNAQAIQINLSNIILNRSKPEILRVIELLIEKMQSEISDLIVEVMDIVLHCVDHGHLKTRGLGEVFPVLCRFSQVTHCPTTRRIAVGSRQGHLAIYELRSSKCQTIPAHASPITACAFSPDGKFLASYSCTENKMSFWQQSSSGMFGLGHTQTRCVKTISTVPLPDNLKNTIRSPRLVWTGSRNVSLLLADGSENRYGV</sequence>
<evidence type="ECO:0000256" key="1">
    <source>
        <dbReference type="ARBA" id="ARBA00022574"/>
    </source>
</evidence>
<dbReference type="Proteomes" id="UP000094527">
    <property type="component" value="Unassembled WGS sequence"/>
</dbReference>
<dbReference type="SUPFAM" id="SSF50978">
    <property type="entry name" value="WD40 repeat-like"/>
    <property type="match status" value="2"/>
</dbReference>
<feature type="region of interest" description="Disordered" evidence="4">
    <location>
        <begin position="402"/>
        <end position="428"/>
    </location>
</feature>
<accession>A0A1D2N091</accession>
<dbReference type="InterPro" id="IPR036322">
    <property type="entry name" value="WD40_repeat_dom_sf"/>
</dbReference>
<reference evidence="5 6" key="1">
    <citation type="journal article" date="2016" name="Genome Biol. Evol.">
        <title>Gene Family Evolution Reflects Adaptation to Soil Environmental Stressors in the Genome of the Collembolan Orchesella cincta.</title>
        <authorList>
            <person name="Faddeeva-Vakhrusheva A."/>
            <person name="Derks M.F."/>
            <person name="Anvar S.Y."/>
            <person name="Agamennone V."/>
            <person name="Suring W."/>
            <person name="Smit S."/>
            <person name="van Straalen N.M."/>
            <person name="Roelofs D."/>
        </authorList>
    </citation>
    <scope>NUCLEOTIDE SEQUENCE [LARGE SCALE GENOMIC DNA]</scope>
    <source>
        <tissue evidence="5">Mixed pool</tissue>
    </source>
</reference>
<dbReference type="PANTHER" id="PTHR44099:SF4">
    <property type="entry name" value="RABCONNECTIN-3B, ISOFORM A"/>
    <property type="match status" value="1"/>
</dbReference>
<dbReference type="PANTHER" id="PTHR44099">
    <property type="entry name" value="RABCONNECTIN-3B, ISOFORM A"/>
    <property type="match status" value="1"/>
</dbReference>
<feature type="compositionally biased region" description="Basic and acidic residues" evidence="4">
    <location>
        <begin position="405"/>
        <end position="414"/>
    </location>
</feature>
<proteinExistence type="predicted"/>
<keyword evidence="1 3" id="KW-0853">WD repeat</keyword>
<feature type="region of interest" description="Disordered" evidence="4">
    <location>
        <begin position="1188"/>
        <end position="1215"/>
    </location>
</feature>
<feature type="repeat" description="WD" evidence="3">
    <location>
        <begin position="534"/>
        <end position="573"/>
    </location>
</feature>
<keyword evidence="6" id="KW-1185">Reference proteome</keyword>
<dbReference type="OrthoDB" id="338622at2759"/>
<evidence type="ECO:0000256" key="3">
    <source>
        <dbReference type="PROSITE-ProRule" id="PRU00221"/>
    </source>
</evidence>
<feature type="repeat" description="WD" evidence="3">
    <location>
        <begin position="641"/>
        <end position="682"/>
    </location>
</feature>
<dbReference type="EMBL" id="LJIJ01000335">
    <property type="protein sequence ID" value="ODM98689.1"/>
    <property type="molecule type" value="Genomic_DNA"/>
</dbReference>
<dbReference type="Gene3D" id="2.130.10.10">
    <property type="entry name" value="YVTN repeat-like/Quinoprotein amine dehydrogenase"/>
    <property type="match status" value="4"/>
</dbReference>
<dbReference type="InterPro" id="IPR049916">
    <property type="entry name" value="WDR72-like"/>
</dbReference>
<dbReference type="InterPro" id="IPR019775">
    <property type="entry name" value="WD40_repeat_CS"/>
</dbReference>
<dbReference type="SMART" id="SM00320">
    <property type="entry name" value="WD40"/>
    <property type="match status" value="8"/>
</dbReference>
<dbReference type="STRING" id="48709.A0A1D2N091"/>
<dbReference type="PROSITE" id="PS50294">
    <property type="entry name" value="WD_REPEATS_REGION"/>
    <property type="match status" value="2"/>
</dbReference>
<dbReference type="GO" id="GO:0005737">
    <property type="term" value="C:cytoplasm"/>
    <property type="evidence" value="ECO:0007669"/>
    <property type="project" value="TreeGrafter"/>
</dbReference>
<gene>
    <name evidence="5" type="ORF">Ocin01_07993</name>
</gene>
<protein>
    <submittedName>
        <fullName evidence="5">WD repeat-containing protein 7</fullName>
    </submittedName>
</protein>
<dbReference type="PROSITE" id="PS50082">
    <property type="entry name" value="WD_REPEATS_2"/>
    <property type="match status" value="3"/>
</dbReference>
<keyword evidence="2" id="KW-0677">Repeat</keyword>
<evidence type="ECO:0000256" key="4">
    <source>
        <dbReference type="SAM" id="MobiDB-lite"/>
    </source>
</evidence>
<dbReference type="Pfam" id="PF00400">
    <property type="entry name" value="WD40"/>
    <property type="match status" value="4"/>
</dbReference>
<dbReference type="PROSITE" id="PS00678">
    <property type="entry name" value="WD_REPEATS_1"/>
    <property type="match status" value="2"/>
</dbReference>